<dbReference type="SMART" id="SM00388">
    <property type="entry name" value="HisKA"/>
    <property type="match status" value="1"/>
</dbReference>
<evidence type="ECO:0000256" key="8">
    <source>
        <dbReference type="ARBA" id="ARBA00022741"/>
    </source>
</evidence>
<name>A0A4R4EDP0_9BACL</name>
<dbReference type="GO" id="GO:0005524">
    <property type="term" value="F:ATP binding"/>
    <property type="evidence" value="ECO:0007669"/>
    <property type="project" value="UniProtKB-KW"/>
</dbReference>
<evidence type="ECO:0000256" key="12">
    <source>
        <dbReference type="ARBA" id="ARBA00023012"/>
    </source>
</evidence>
<proteinExistence type="predicted"/>
<dbReference type="EC" id="2.7.13.3" evidence="3"/>
<dbReference type="Proteomes" id="UP000295418">
    <property type="component" value="Unassembled WGS sequence"/>
</dbReference>
<dbReference type="CDD" id="cd06225">
    <property type="entry name" value="HAMP"/>
    <property type="match status" value="1"/>
</dbReference>
<evidence type="ECO:0000256" key="1">
    <source>
        <dbReference type="ARBA" id="ARBA00000085"/>
    </source>
</evidence>
<dbReference type="InterPro" id="IPR036890">
    <property type="entry name" value="HATPase_C_sf"/>
</dbReference>
<dbReference type="Gene3D" id="3.30.565.10">
    <property type="entry name" value="Histidine kinase-like ATPase, C-terminal domain"/>
    <property type="match status" value="1"/>
</dbReference>
<dbReference type="OrthoDB" id="9792991at2"/>
<keyword evidence="8" id="KW-0547">Nucleotide-binding</keyword>
<keyword evidence="5" id="KW-0597">Phosphoprotein</keyword>
<keyword evidence="12" id="KW-0902">Two-component regulatory system</keyword>
<dbReference type="PROSITE" id="PS50885">
    <property type="entry name" value="HAMP"/>
    <property type="match status" value="1"/>
</dbReference>
<keyword evidence="6" id="KW-0808">Transferase</keyword>
<feature type="transmembrane region" description="Helical" evidence="14">
    <location>
        <begin position="165"/>
        <end position="184"/>
    </location>
</feature>
<feature type="domain" description="HAMP" evidence="16">
    <location>
        <begin position="185"/>
        <end position="237"/>
    </location>
</feature>
<evidence type="ECO:0000256" key="3">
    <source>
        <dbReference type="ARBA" id="ARBA00012438"/>
    </source>
</evidence>
<sequence>MKNRTKLWLLMLISAITSILLFSSLSLVMGKIGDRGYDLKSLNALSQEVLNTIATRQAFQIEDIKPILDNAHSNHPDIRYEWISADGSTIYDTFGEKKTYDFEQLANRMLNMPQNLWGVDEPVTLTFSISQAHQPYYLLMSLSSDDMKNGQVYFFMRTFKALSTFMLPLIVALLIPYLLSLWFFSSMDKRINKLNHALGQLNLQSELTVLEDTKKDEIGQLTTHYNAMARRIQNQGEQIKQFDARRNLLLSNLSHDLRTPLTMILGYAETIRAGLYKNEKELQASAKVLLQRSRYIDKLLDQLLDITRQDEGNLELHVELHNVSEMMRKVAADYLMFLEGQNFTVEVNIPDEDIQAWIDASLIERALRNLLDNAIRYGSEGHYLEVGLTEKDDALFMTVIDKGRGIPLQDQKHVFERFYRVDGSRKGEGLGIGLSIVQEIISLHDGSITLTSLPFERTVFEVQLPNHQREQSKS</sequence>
<dbReference type="InterPro" id="IPR036097">
    <property type="entry name" value="HisK_dim/P_sf"/>
</dbReference>
<dbReference type="CDD" id="cd00075">
    <property type="entry name" value="HATPase"/>
    <property type="match status" value="1"/>
</dbReference>
<dbReference type="EMBL" id="SKFG01000006">
    <property type="protein sequence ID" value="TCZ78104.1"/>
    <property type="molecule type" value="Genomic_DNA"/>
</dbReference>
<dbReference type="PRINTS" id="PR00344">
    <property type="entry name" value="BCTRLSENSOR"/>
</dbReference>
<gene>
    <name evidence="17" type="ORF">E0485_08215</name>
</gene>
<dbReference type="CDD" id="cd00082">
    <property type="entry name" value="HisKA"/>
    <property type="match status" value="1"/>
</dbReference>
<dbReference type="AlphaFoldDB" id="A0A4R4EDP0"/>
<keyword evidence="9 17" id="KW-0418">Kinase</keyword>
<evidence type="ECO:0000256" key="2">
    <source>
        <dbReference type="ARBA" id="ARBA00004651"/>
    </source>
</evidence>
<keyword evidence="7 14" id="KW-0812">Transmembrane</keyword>
<dbReference type="FunFam" id="3.30.565.10:FF:000006">
    <property type="entry name" value="Sensor histidine kinase WalK"/>
    <property type="match status" value="1"/>
</dbReference>
<comment type="catalytic activity">
    <reaction evidence="1">
        <text>ATP + protein L-histidine = ADP + protein N-phospho-L-histidine.</text>
        <dbReference type="EC" id="2.7.13.3"/>
    </reaction>
</comment>
<keyword evidence="11 14" id="KW-1133">Transmembrane helix</keyword>
<evidence type="ECO:0000256" key="5">
    <source>
        <dbReference type="ARBA" id="ARBA00022553"/>
    </source>
</evidence>
<evidence type="ECO:0000259" key="16">
    <source>
        <dbReference type="PROSITE" id="PS50885"/>
    </source>
</evidence>
<keyword evidence="4" id="KW-1003">Cell membrane</keyword>
<evidence type="ECO:0000259" key="15">
    <source>
        <dbReference type="PROSITE" id="PS50109"/>
    </source>
</evidence>
<feature type="domain" description="Histidine kinase" evidence="15">
    <location>
        <begin position="252"/>
        <end position="468"/>
    </location>
</feature>
<dbReference type="InterPro" id="IPR003660">
    <property type="entry name" value="HAMP_dom"/>
</dbReference>
<evidence type="ECO:0000313" key="18">
    <source>
        <dbReference type="Proteomes" id="UP000295418"/>
    </source>
</evidence>
<dbReference type="Pfam" id="PF02518">
    <property type="entry name" value="HATPase_c"/>
    <property type="match status" value="1"/>
</dbReference>
<evidence type="ECO:0000256" key="14">
    <source>
        <dbReference type="SAM" id="Phobius"/>
    </source>
</evidence>
<evidence type="ECO:0000256" key="7">
    <source>
        <dbReference type="ARBA" id="ARBA00022692"/>
    </source>
</evidence>
<evidence type="ECO:0000313" key="17">
    <source>
        <dbReference type="EMBL" id="TCZ78104.1"/>
    </source>
</evidence>
<dbReference type="InterPro" id="IPR050398">
    <property type="entry name" value="HssS/ArlS-like"/>
</dbReference>
<comment type="subcellular location">
    <subcellularLocation>
        <location evidence="2">Cell membrane</location>
        <topology evidence="2">Multi-pass membrane protein</topology>
    </subcellularLocation>
</comment>
<dbReference type="SUPFAM" id="SSF47384">
    <property type="entry name" value="Homodimeric domain of signal transducing histidine kinase"/>
    <property type="match status" value="1"/>
</dbReference>
<dbReference type="SMART" id="SM00387">
    <property type="entry name" value="HATPase_c"/>
    <property type="match status" value="1"/>
</dbReference>
<dbReference type="InterPro" id="IPR005467">
    <property type="entry name" value="His_kinase_dom"/>
</dbReference>
<dbReference type="SUPFAM" id="SSF55874">
    <property type="entry name" value="ATPase domain of HSP90 chaperone/DNA topoisomerase II/histidine kinase"/>
    <property type="match status" value="1"/>
</dbReference>
<dbReference type="InterPro" id="IPR003594">
    <property type="entry name" value="HATPase_dom"/>
</dbReference>
<evidence type="ECO:0000256" key="6">
    <source>
        <dbReference type="ARBA" id="ARBA00022679"/>
    </source>
</evidence>
<keyword evidence="13 14" id="KW-0472">Membrane</keyword>
<dbReference type="RefSeq" id="WP_132417516.1">
    <property type="nucleotide sequence ID" value="NZ_SKFG01000006.1"/>
</dbReference>
<comment type="caution">
    <text evidence="17">The sequence shown here is derived from an EMBL/GenBank/DDBJ whole genome shotgun (WGS) entry which is preliminary data.</text>
</comment>
<evidence type="ECO:0000256" key="10">
    <source>
        <dbReference type="ARBA" id="ARBA00022840"/>
    </source>
</evidence>
<dbReference type="InterPro" id="IPR004358">
    <property type="entry name" value="Sig_transdc_His_kin-like_C"/>
</dbReference>
<evidence type="ECO:0000256" key="4">
    <source>
        <dbReference type="ARBA" id="ARBA00022475"/>
    </source>
</evidence>
<dbReference type="InterPro" id="IPR003661">
    <property type="entry name" value="HisK_dim/P_dom"/>
</dbReference>
<dbReference type="GO" id="GO:0000155">
    <property type="term" value="F:phosphorelay sensor kinase activity"/>
    <property type="evidence" value="ECO:0007669"/>
    <property type="project" value="InterPro"/>
</dbReference>
<accession>A0A4R4EDP0</accession>
<dbReference type="PANTHER" id="PTHR45528">
    <property type="entry name" value="SENSOR HISTIDINE KINASE CPXA"/>
    <property type="match status" value="1"/>
</dbReference>
<protein>
    <recommendedName>
        <fullName evidence="3">histidine kinase</fullName>
        <ecNumber evidence="3">2.7.13.3</ecNumber>
    </recommendedName>
</protein>
<evidence type="ECO:0000256" key="9">
    <source>
        <dbReference type="ARBA" id="ARBA00022777"/>
    </source>
</evidence>
<dbReference type="Gene3D" id="6.10.340.10">
    <property type="match status" value="1"/>
</dbReference>
<dbReference type="GO" id="GO:0005886">
    <property type="term" value="C:plasma membrane"/>
    <property type="evidence" value="ECO:0007669"/>
    <property type="project" value="UniProtKB-SubCell"/>
</dbReference>
<organism evidence="17 18">
    <name type="scientific">Paenibacillus albiflavus</name>
    <dbReference type="NCBI Taxonomy" id="2545760"/>
    <lineage>
        <taxon>Bacteria</taxon>
        <taxon>Bacillati</taxon>
        <taxon>Bacillota</taxon>
        <taxon>Bacilli</taxon>
        <taxon>Bacillales</taxon>
        <taxon>Paenibacillaceae</taxon>
        <taxon>Paenibacillus</taxon>
    </lineage>
</organism>
<dbReference type="Gene3D" id="1.10.287.130">
    <property type="match status" value="1"/>
</dbReference>
<dbReference type="PANTHER" id="PTHR45528:SF1">
    <property type="entry name" value="SENSOR HISTIDINE KINASE CPXA"/>
    <property type="match status" value="1"/>
</dbReference>
<keyword evidence="10" id="KW-0067">ATP-binding</keyword>
<keyword evidence="18" id="KW-1185">Reference proteome</keyword>
<evidence type="ECO:0000256" key="13">
    <source>
        <dbReference type="ARBA" id="ARBA00023136"/>
    </source>
</evidence>
<reference evidence="17 18" key="1">
    <citation type="submission" date="2019-03" db="EMBL/GenBank/DDBJ databases">
        <authorList>
            <person name="Kim M.K.M."/>
        </authorList>
    </citation>
    <scope>NUCLEOTIDE SEQUENCE [LARGE SCALE GENOMIC DNA]</scope>
    <source>
        <strain evidence="17 18">18JY21-1</strain>
    </source>
</reference>
<dbReference type="PROSITE" id="PS50109">
    <property type="entry name" value="HIS_KIN"/>
    <property type="match status" value="1"/>
</dbReference>
<dbReference type="Pfam" id="PF00512">
    <property type="entry name" value="HisKA"/>
    <property type="match status" value="1"/>
</dbReference>
<evidence type="ECO:0000256" key="11">
    <source>
        <dbReference type="ARBA" id="ARBA00022989"/>
    </source>
</evidence>